<name>A0A023WR15_STUST</name>
<protein>
    <recommendedName>
        <fullName evidence="4">Periplasmic protein-like protein</fullName>
    </recommendedName>
</protein>
<dbReference type="PROSITE" id="PS51257">
    <property type="entry name" value="PROKAR_LIPOPROTEIN"/>
    <property type="match status" value="1"/>
</dbReference>
<dbReference type="AlphaFoldDB" id="A0A023WR15"/>
<evidence type="ECO:0000313" key="2">
    <source>
        <dbReference type="EMBL" id="AHY42120.1"/>
    </source>
</evidence>
<dbReference type="OrthoDB" id="6987066at2"/>
<dbReference type="Proteomes" id="UP000025238">
    <property type="component" value="Chromosome"/>
</dbReference>
<proteinExistence type="predicted"/>
<feature type="signal peptide" evidence="1">
    <location>
        <begin position="1"/>
        <end position="19"/>
    </location>
</feature>
<dbReference type="EMBL" id="CP007509">
    <property type="protein sequence ID" value="AHY42120.1"/>
    <property type="molecule type" value="Genomic_DNA"/>
</dbReference>
<dbReference type="KEGG" id="pstu:UIB01_06340"/>
<feature type="chain" id="PRO_5001527328" description="Periplasmic protein-like protein" evidence="1">
    <location>
        <begin position="20"/>
        <end position="184"/>
    </location>
</feature>
<reference evidence="2 3" key="1">
    <citation type="submission" date="2014-03" db="EMBL/GenBank/DDBJ databases">
        <title>Complete genome sequence of Pseudomonas stutzeri 19SMN4.</title>
        <authorList>
            <person name="Brunet-Galmes I."/>
            <person name="Nogales B."/>
            <person name="Busquets A."/>
            <person name="Pena A."/>
            <person name="Gomila M."/>
            <person name="Garcia-Valdes E."/>
            <person name="Lalucat J."/>
            <person name="Bennasar A."/>
            <person name="Bosch R."/>
        </authorList>
    </citation>
    <scope>NUCLEOTIDE SEQUENCE [LARGE SCALE GENOMIC DNA]</scope>
    <source>
        <strain evidence="2 3">19SMN4</strain>
    </source>
</reference>
<evidence type="ECO:0008006" key="4">
    <source>
        <dbReference type="Google" id="ProtNLM"/>
    </source>
</evidence>
<evidence type="ECO:0000313" key="3">
    <source>
        <dbReference type="Proteomes" id="UP000025238"/>
    </source>
</evidence>
<dbReference type="PATRIC" id="fig|316.97.peg.1280"/>
<accession>A0A023WR15</accession>
<dbReference type="InterPro" id="IPR029045">
    <property type="entry name" value="ClpP/crotonase-like_dom_sf"/>
</dbReference>
<organism evidence="2 3">
    <name type="scientific">Stutzerimonas stutzeri</name>
    <name type="common">Pseudomonas stutzeri</name>
    <dbReference type="NCBI Taxonomy" id="316"/>
    <lineage>
        <taxon>Bacteria</taxon>
        <taxon>Pseudomonadati</taxon>
        <taxon>Pseudomonadota</taxon>
        <taxon>Gammaproteobacteria</taxon>
        <taxon>Pseudomonadales</taxon>
        <taxon>Pseudomonadaceae</taxon>
        <taxon>Stutzerimonas</taxon>
    </lineage>
</organism>
<dbReference type="SUPFAM" id="SSF52096">
    <property type="entry name" value="ClpP/crotonase"/>
    <property type="match status" value="1"/>
</dbReference>
<keyword evidence="1" id="KW-0732">Signal</keyword>
<sequence>MLRLLTLCALALFACTAHAKVEVLLLEHEGQGQVLVARVTEQIAPGDYEALLKGIMAHPGKHARKLLILDNIGGSAAEAMRMGYLLRETGFDALVPEAAVCQGSCIYLLAAGRQRTVRGHVGLHRPYVANGESALSIGQRPHRAPRIYFRDMGVNTRLADDMQLIEPWRMRVLTQRELARYRLR</sequence>
<gene>
    <name evidence="2" type="ORF">UIB01_06340</name>
</gene>
<evidence type="ECO:0000256" key="1">
    <source>
        <dbReference type="SAM" id="SignalP"/>
    </source>
</evidence>